<reference evidence="3" key="1">
    <citation type="submission" date="2020-05" db="EMBL/GenBank/DDBJ databases">
        <authorList>
            <person name="Chiriac C."/>
            <person name="Salcher M."/>
            <person name="Ghai R."/>
            <person name="Kavagutti S V."/>
        </authorList>
    </citation>
    <scope>NUCLEOTIDE SEQUENCE</scope>
</reference>
<dbReference type="InterPro" id="IPR011251">
    <property type="entry name" value="Luciferase-like_dom"/>
</dbReference>
<dbReference type="Pfam" id="PF00296">
    <property type="entry name" value="Bac_luciferase"/>
    <property type="match status" value="1"/>
</dbReference>
<evidence type="ECO:0000259" key="2">
    <source>
        <dbReference type="Pfam" id="PF00296"/>
    </source>
</evidence>
<dbReference type="InterPro" id="IPR019910">
    <property type="entry name" value="Lucif-like_OxRdtase_MSMEG_4879"/>
</dbReference>
<protein>
    <submittedName>
        <fullName evidence="3">Unannotated protein</fullName>
    </submittedName>
</protein>
<accession>A0A6J6SKF9</accession>
<keyword evidence="1" id="KW-0560">Oxidoreductase</keyword>
<dbReference type="AlphaFoldDB" id="A0A6J6SKF9"/>
<dbReference type="NCBIfam" id="TIGR03564">
    <property type="entry name" value="F420_MSMEG_4879"/>
    <property type="match status" value="1"/>
</dbReference>
<sequence>MRIGLVSNAIGTGSLEDVIEEARIAAQDGFHTFWSSQIFGFDALTVLALVGREVPGIELGTAVVPTYPRHPMMLAQQALTVQAATGGRLALGIGLSHQIVVESMWGISFDKPVRHMREYLNVLMPMLDGKPVAFDGETYKVHAGASVIGGTRPSVLVAALGAQMLRLCGALTDGTSTWCVGPETLRSFTVPTLREAAEAAGRPAPRVEASFPVCVTDDADAARARAAQLFAIYAQLPSYRAMMDKEGVADASGLAIVGSEAEVSDRIKDLASAGVTDFAAAAFPSNPDEAGRTRAVLKSLI</sequence>
<dbReference type="GO" id="GO:0016705">
    <property type="term" value="F:oxidoreductase activity, acting on paired donors, with incorporation or reduction of molecular oxygen"/>
    <property type="evidence" value="ECO:0007669"/>
    <property type="project" value="InterPro"/>
</dbReference>
<dbReference type="PANTHER" id="PTHR43244:SF1">
    <property type="entry name" value="5,10-METHYLENETETRAHYDROMETHANOPTERIN REDUCTASE"/>
    <property type="match status" value="1"/>
</dbReference>
<evidence type="ECO:0000256" key="1">
    <source>
        <dbReference type="ARBA" id="ARBA00023002"/>
    </source>
</evidence>
<organism evidence="3">
    <name type="scientific">freshwater metagenome</name>
    <dbReference type="NCBI Taxonomy" id="449393"/>
    <lineage>
        <taxon>unclassified sequences</taxon>
        <taxon>metagenomes</taxon>
        <taxon>ecological metagenomes</taxon>
    </lineage>
</organism>
<name>A0A6J6SKF9_9ZZZZ</name>
<dbReference type="Gene3D" id="3.20.20.30">
    <property type="entry name" value="Luciferase-like domain"/>
    <property type="match status" value="1"/>
</dbReference>
<dbReference type="PANTHER" id="PTHR43244">
    <property type="match status" value="1"/>
</dbReference>
<dbReference type="SUPFAM" id="SSF51679">
    <property type="entry name" value="Bacterial luciferase-like"/>
    <property type="match status" value="1"/>
</dbReference>
<dbReference type="EMBL" id="CAEZXX010000300">
    <property type="protein sequence ID" value="CAB4734689.1"/>
    <property type="molecule type" value="Genomic_DNA"/>
</dbReference>
<proteinExistence type="predicted"/>
<dbReference type="InterPro" id="IPR036661">
    <property type="entry name" value="Luciferase-like_sf"/>
</dbReference>
<gene>
    <name evidence="3" type="ORF">UFOPK2602_02571</name>
</gene>
<feature type="domain" description="Luciferase-like" evidence="2">
    <location>
        <begin position="11"/>
        <end position="276"/>
    </location>
</feature>
<evidence type="ECO:0000313" key="3">
    <source>
        <dbReference type="EMBL" id="CAB4734689.1"/>
    </source>
</evidence>
<dbReference type="CDD" id="cd01097">
    <property type="entry name" value="Tetrahydromethanopterin_reductase"/>
    <property type="match status" value="1"/>
</dbReference>
<dbReference type="InterPro" id="IPR050564">
    <property type="entry name" value="F420-G6PD/mer"/>
</dbReference>